<dbReference type="Proteomes" id="UP000291981">
    <property type="component" value="Unassembled WGS sequence"/>
</dbReference>
<dbReference type="AlphaFoldDB" id="A0A4Q8QEX3"/>
<evidence type="ECO:0000259" key="1">
    <source>
        <dbReference type="Pfam" id="PF03781"/>
    </source>
</evidence>
<dbReference type="Pfam" id="PF03781">
    <property type="entry name" value="FGE-sulfatase"/>
    <property type="match status" value="1"/>
</dbReference>
<name>A0A4Q8QEX3_9FLAO</name>
<dbReference type="InterPro" id="IPR005532">
    <property type="entry name" value="SUMF_dom"/>
</dbReference>
<proteinExistence type="predicted"/>
<dbReference type="GO" id="GO:0120147">
    <property type="term" value="F:formylglycine-generating oxidase activity"/>
    <property type="evidence" value="ECO:0007669"/>
    <property type="project" value="TreeGrafter"/>
</dbReference>
<dbReference type="InterPro" id="IPR042095">
    <property type="entry name" value="SUMF_sf"/>
</dbReference>
<comment type="caution">
    <text evidence="2">The sequence shown here is derived from an EMBL/GenBank/DDBJ whole genome shotgun (WGS) entry which is preliminary data.</text>
</comment>
<accession>A0A4Q8QEX3</accession>
<dbReference type="InterPro" id="IPR051043">
    <property type="entry name" value="Sulfatase_Mod_Factor_Kinase"/>
</dbReference>
<dbReference type="PANTHER" id="PTHR23150:SF19">
    <property type="entry name" value="FORMYLGLYCINE-GENERATING ENZYME"/>
    <property type="match status" value="1"/>
</dbReference>
<evidence type="ECO:0000313" key="2">
    <source>
        <dbReference type="EMBL" id="TAI48374.1"/>
    </source>
</evidence>
<dbReference type="EMBL" id="SGIU01000001">
    <property type="protein sequence ID" value="TAI48374.1"/>
    <property type="molecule type" value="Genomic_DNA"/>
</dbReference>
<gene>
    <name evidence="2" type="ORF">EW142_00770</name>
</gene>
<protein>
    <submittedName>
        <fullName evidence="2">Formylglycine-generating enzyme family protein</fullName>
    </submittedName>
</protein>
<dbReference type="SUPFAM" id="SSF56436">
    <property type="entry name" value="C-type lectin-like"/>
    <property type="match status" value="1"/>
</dbReference>
<dbReference type="OrthoDB" id="9768004at2"/>
<dbReference type="InterPro" id="IPR016187">
    <property type="entry name" value="CTDL_fold"/>
</dbReference>
<dbReference type="PANTHER" id="PTHR23150">
    <property type="entry name" value="SULFATASE MODIFYING FACTOR 1, 2"/>
    <property type="match status" value="1"/>
</dbReference>
<evidence type="ECO:0000313" key="3">
    <source>
        <dbReference type="Proteomes" id="UP000291981"/>
    </source>
</evidence>
<organism evidence="2 3">
    <name type="scientific">Flagellimonas allohymeniacidonis</name>
    <dbReference type="NCBI Taxonomy" id="2517819"/>
    <lineage>
        <taxon>Bacteria</taxon>
        <taxon>Pseudomonadati</taxon>
        <taxon>Bacteroidota</taxon>
        <taxon>Flavobacteriia</taxon>
        <taxon>Flavobacteriales</taxon>
        <taxon>Flavobacteriaceae</taxon>
        <taxon>Flagellimonas</taxon>
    </lineage>
</organism>
<sequence>MRSRRNSFNQAKTFLWRKVPTFFFWLWLSLTLTQCIEKNKKSERNPDISQSVENDFDVLIEKPKDNKTPEGMVWIPGGSFTMGAVAFDSLAMSHEKPNHTVWIDGFFMDSTEVTNAQFGKFVQETGYVTVAEREIDWENMKDQLPADTPKPPDSILQPGSLIFGKPQQAVQNLSDYTQWWQWKIGANWKHPLGPGSDLTGKESHPVVHIAYEDAVAYCKWSGTRLPTEAEWEYAARGGTKDSRFPWGNEKKDLSRLANTWTGTFPSENDAKDGYLNKAPVASYPANNYGLYDMVGNVWEWTQDWYNTSYYKKIAATEGKIINPKGANKAYNAYNSYAEEKVIKGGSFLCNENYCASYRVSARMANTSDSAQEHLGFRTVKSIGKD</sequence>
<feature type="domain" description="Sulfatase-modifying factor enzyme-like" evidence="1">
    <location>
        <begin position="70"/>
        <end position="380"/>
    </location>
</feature>
<keyword evidence="3" id="KW-1185">Reference proteome</keyword>
<reference evidence="2 3" key="1">
    <citation type="submission" date="2019-02" db="EMBL/GenBank/DDBJ databases">
        <title>Draft genome sequence of Muricauda sp. 176CP4-71.</title>
        <authorList>
            <person name="Park J.-S."/>
        </authorList>
    </citation>
    <scope>NUCLEOTIDE SEQUENCE [LARGE SCALE GENOMIC DNA]</scope>
    <source>
        <strain evidence="2 3">176CP4-71</strain>
    </source>
</reference>
<dbReference type="Gene3D" id="3.90.1580.10">
    <property type="entry name" value="paralog of FGE (formylglycine-generating enzyme)"/>
    <property type="match status" value="1"/>
</dbReference>
<dbReference type="RefSeq" id="WP_130608273.1">
    <property type="nucleotide sequence ID" value="NZ_SGIU01000001.1"/>
</dbReference>